<dbReference type="InterPro" id="IPR001597">
    <property type="entry name" value="ArAA_b-elim_lyase/Thr_aldolase"/>
</dbReference>
<dbReference type="InterPro" id="IPR015421">
    <property type="entry name" value="PyrdxlP-dep_Trfase_major"/>
</dbReference>
<dbReference type="Gene3D" id="3.90.1150.10">
    <property type="entry name" value="Aspartate Aminotransferase, domain 1"/>
    <property type="match status" value="1"/>
</dbReference>
<evidence type="ECO:0000256" key="1">
    <source>
        <dbReference type="ARBA" id="ARBA00001933"/>
    </source>
</evidence>
<dbReference type="NCBIfam" id="NF041359">
    <property type="entry name" value="GntG_guanitoxin"/>
    <property type="match status" value="1"/>
</dbReference>
<dbReference type="EMBL" id="AP027081">
    <property type="protein sequence ID" value="BDU76887.1"/>
    <property type="molecule type" value="Genomic_DNA"/>
</dbReference>
<sequence>MRALDFRSDTVTRPSPEMRAAMASAEVGDDVLDRDPLMDRLERRVAELLGLEAGLWTPTGCMANTIALMLHLSRGDRFLAPAQAHVLGSELGTPAWLAQGMPEALPWEAGPGRITPMQVFRAAGRPGPYYTLRSALLCLENTHNFAGGTCTTAAEHRALVEQARALGLKVHLDGARLWHAAAATGDTLADLAWGADTVNVCLSKGLGAPMGSVLCGSRDLVEAGRRIRKMLGGGVRQGGIVAAAGLVALDYLPRVPEDHAKARRLADGLRAMGFRVAPPDTNILLVPVPDAAAALSILEGVGVRVLPVGSALRFITHRDLADADIEEALDRIRAAADRLVTTWEGDRPMV</sequence>
<accession>A0AA48GSQ0</accession>
<dbReference type="FunFam" id="3.40.640.10:FF:000030">
    <property type="entry name" value="Low-specificity L-threonine aldolase"/>
    <property type="match status" value="1"/>
</dbReference>
<evidence type="ECO:0000313" key="8">
    <source>
        <dbReference type="Proteomes" id="UP001228113"/>
    </source>
</evidence>
<evidence type="ECO:0000256" key="5">
    <source>
        <dbReference type="PIRSR" id="PIRSR017617-1"/>
    </source>
</evidence>
<dbReference type="Proteomes" id="UP001228113">
    <property type="component" value="Chromosome"/>
</dbReference>
<dbReference type="AlphaFoldDB" id="A0AA48GSQ0"/>
<dbReference type="InterPro" id="IPR023603">
    <property type="entry name" value="Low_specificity_L-TA-like"/>
</dbReference>
<keyword evidence="4" id="KW-0456">Lyase</keyword>
<evidence type="ECO:0000313" key="7">
    <source>
        <dbReference type="EMBL" id="BDU76887.1"/>
    </source>
</evidence>
<feature type="domain" description="Aromatic amino acid beta-eliminating lyase/threonine aldolase" evidence="6">
    <location>
        <begin position="5"/>
        <end position="287"/>
    </location>
</feature>
<organism evidence="7 8">
    <name type="scientific">Mesoterricola sediminis</name>
    <dbReference type="NCBI Taxonomy" id="2927980"/>
    <lineage>
        <taxon>Bacteria</taxon>
        <taxon>Pseudomonadati</taxon>
        <taxon>Acidobacteriota</taxon>
        <taxon>Holophagae</taxon>
        <taxon>Holophagales</taxon>
        <taxon>Holophagaceae</taxon>
        <taxon>Mesoterricola</taxon>
    </lineage>
</organism>
<dbReference type="PANTHER" id="PTHR48097:SF9">
    <property type="entry name" value="L-THREONINE ALDOLASE"/>
    <property type="match status" value="1"/>
</dbReference>
<dbReference type="PIRSF" id="PIRSF017617">
    <property type="entry name" value="Thr_aldolase"/>
    <property type="match status" value="1"/>
</dbReference>
<dbReference type="InterPro" id="IPR015424">
    <property type="entry name" value="PyrdxlP-dep_Trfase"/>
</dbReference>
<name>A0AA48GSQ0_9BACT</name>
<dbReference type="GO" id="GO:0006567">
    <property type="term" value="P:L-threonine catabolic process"/>
    <property type="evidence" value="ECO:0007669"/>
    <property type="project" value="TreeGrafter"/>
</dbReference>
<proteinExistence type="inferred from homology"/>
<evidence type="ECO:0000256" key="4">
    <source>
        <dbReference type="ARBA" id="ARBA00023239"/>
    </source>
</evidence>
<feature type="modified residue" description="N6-(pyridoxal phosphate)lysine" evidence="5">
    <location>
        <position position="204"/>
    </location>
</feature>
<dbReference type="PANTHER" id="PTHR48097">
    <property type="entry name" value="L-THREONINE ALDOLASE-RELATED"/>
    <property type="match status" value="1"/>
</dbReference>
<dbReference type="SUPFAM" id="SSF53383">
    <property type="entry name" value="PLP-dependent transferases"/>
    <property type="match status" value="1"/>
</dbReference>
<gene>
    <name evidence="7" type="primary">ltaA</name>
    <name evidence="7" type="ORF">METESE_18450</name>
</gene>
<dbReference type="GO" id="GO:0006545">
    <property type="term" value="P:glycine biosynthetic process"/>
    <property type="evidence" value="ECO:0007669"/>
    <property type="project" value="TreeGrafter"/>
</dbReference>
<dbReference type="GO" id="GO:0005829">
    <property type="term" value="C:cytosol"/>
    <property type="evidence" value="ECO:0007669"/>
    <property type="project" value="TreeGrafter"/>
</dbReference>
<keyword evidence="8" id="KW-1185">Reference proteome</keyword>
<dbReference type="InterPro" id="IPR015422">
    <property type="entry name" value="PyrdxlP-dep_Trfase_small"/>
</dbReference>
<evidence type="ECO:0000259" key="6">
    <source>
        <dbReference type="Pfam" id="PF01212"/>
    </source>
</evidence>
<dbReference type="Gene3D" id="3.40.640.10">
    <property type="entry name" value="Type I PLP-dependent aspartate aminotransferase-like (Major domain)"/>
    <property type="match status" value="1"/>
</dbReference>
<dbReference type="KEGG" id="msea:METESE_18450"/>
<dbReference type="GO" id="GO:0008732">
    <property type="term" value="F:L-allo-threonine aldolase activity"/>
    <property type="evidence" value="ECO:0007669"/>
    <property type="project" value="TreeGrafter"/>
</dbReference>
<dbReference type="Pfam" id="PF01212">
    <property type="entry name" value="Beta_elim_lyase"/>
    <property type="match status" value="1"/>
</dbReference>
<protein>
    <submittedName>
        <fullName evidence="7">Threonine aldolase</fullName>
    </submittedName>
</protein>
<keyword evidence="3" id="KW-0663">Pyridoxal phosphate</keyword>
<evidence type="ECO:0000256" key="2">
    <source>
        <dbReference type="ARBA" id="ARBA00006966"/>
    </source>
</evidence>
<evidence type="ECO:0000256" key="3">
    <source>
        <dbReference type="ARBA" id="ARBA00022898"/>
    </source>
</evidence>
<reference evidence="7" key="1">
    <citation type="journal article" date="2023" name="Int. J. Syst. Evol. Microbiol.">
        <title>Mesoterricola silvestris gen. nov., sp. nov., Mesoterricola sediminis sp. nov., Geothrix oryzae sp. nov., Geothrix edaphica sp. nov., Geothrix rubra sp. nov., and Geothrix limicola sp. nov., six novel members of Acidobacteriota isolated from soils.</title>
        <authorList>
            <person name="Itoh H."/>
            <person name="Sugisawa Y."/>
            <person name="Mise K."/>
            <person name="Xu Z."/>
            <person name="Kuniyasu M."/>
            <person name="Ushijima N."/>
            <person name="Kawano K."/>
            <person name="Kobayashi E."/>
            <person name="Shiratori Y."/>
            <person name="Masuda Y."/>
            <person name="Senoo K."/>
        </authorList>
    </citation>
    <scope>NUCLEOTIDE SEQUENCE</scope>
    <source>
        <strain evidence="7">W786</strain>
    </source>
</reference>
<comment type="cofactor">
    <cofactor evidence="1">
        <name>pyridoxal 5'-phosphate</name>
        <dbReference type="ChEBI" id="CHEBI:597326"/>
    </cofactor>
</comment>
<comment type="similarity">
    <text evidence="2">Belongs to the threonine aldolase family.</text>
</comment>
<dbReference type="RefSeq" id="WP_243330929.1">
    <property type="nucleotide sequence ID" value="NZ_AP027081.1"/>
</dbReference>